<proteinExistence type="predicted"/>
<reference evidence="2 3" key="1">
    <citation type="submission" date="2020-08" db="EMBL/GenBank/DDBJ databases">
        <authorList>
            <person name="Kim C.M."/>
        </authorList>
    </citation>
    <scope>NUCLEOTIDE SEQUENCE [LARGE SCALE GENOMIC DNA]</scope>
    <source>
        <strain evidence="2 3">SR9</strain>
    </source>
</reference>
<organism evidence="2 3">
    <name type="scientific">Aquipseudomonas guryensis</name>
    <dbReference type="NCBI Taxonomy" id="2759165"/>
    <lineage>
        <taxon>Bacteria</taxon>
        <taxon>Pseudomonadati</taxon>
        <taxon>Pseudomonadota</taxon>
        <taxon>Gammaproteobacteria</taxon>
        <taxon>Pseudomonadales</taxon>
        <taxon>Pseudomonadaceae</taxon>
        <taxon>Aquipseudomonas</taxon>
    </lineage>
</organism>
<evidence type="ECO:0000313" key="2">
    <source>
        <dbReference type="EMBL" id="MBB1518377.1"/>
    </source>
</evidence>
<feature type="signal peptide" evidence="1">
    <location>
        <begin position="1"/>
        <end position="25"/>
    </location>
</feature>
<keyword evidence="1" id="KW-0732">Signal</keyword>
<sequence>MSYIKYLVVALASALLSAYTALWYAAPATAEAPHSVVRPPLTVEQSDGKLLIWGGWKTQQGYEAPGTNAIEIRCERVSGRCTEAYASILHHTEGEDLEAQVFDYTIQAWSDTEVMAVAERAMDCLSRHLLVDLRGKQARLEWSQGAETSCNGDEGAAVLVGDPIPLVQVD</sequence>
<feature type="chain" id="PRO_5031195841" evidence="1">
    <location>
        <begin position="26"/>
        <end position="170"/>
    </location>
</feature>
<dbReference type="RefSeq" id="WP_182832428.1">
    <property type="nucleotide sequence ID" value="NZ_JACJFN010000001.1"/>
</dbReference>
<dbReference type="Proteomes" id="UP000581189">
    <property type="component" value="Unassembled WGS sequence"/>
</dbReference>
<protein>
    <submittedName>
        <fullName evidence="2">Uncharacterized protein</fullName>
    </submittedName>
</protein>
<accession>A0A7W4D9U2</accession>
<name>A0A7W4D9U2_9GAMM</name>
<evidence type="ECO:0000256" key="1">
    <source>
        <dbReference type="SAM" id="SignalP"/>
    </source>
</evidence>
<gene>
    <name evidence="2" type="ORF">H3H45_03945</name>
</gene>
<keyword evidence="3" id="KW-1185">Reference proteome</keyword>
<dbReference type="EMBL" id="JACJFN010000001">
    <property type="protein sequence ID" value="MBB1518377.1"/>
    <property type="molecule type" value="Genomic_DNA"/>
</dbReference>
<evidence type="ECO:0000313" key="3">
    <source>
        <dbReference type="Proteomes" id="UP000581189"/>
    </source>
</evidence>
<dbReference type="AlphaFoldDB" id="A0A7W4D9U2"/>
<comment type="caution">
    <text evidence="2">The sequence shown here is derived from an EMBL/GenBank/DDBJ whole genome shotgun (WGS) entry which is preliminary data.</text>
</comment>